<dbReference type="KEGG" id="svp:Pan189_29640"/>
<name>A0A517R3U4_9PLAN</name>
<sequence length="905" mass="100722">MTWRLGFRTLALFLLGIAAGQDDVRAADKESARMSAAATEVTKFRFGHEADRDFDRFPDGWSRRRGPDFPGYIEVELDLDVGRSEPGSLSITPDGGACAIYSDPIRIDRIHGHVFEGWVKTEGLRFDAARFTVSILDHRRHRISRHVSGAVTATSNGWVRLAVGPIKSTPEQHFLVIGCHLVGSQRHDLAGRVYFDDLWLGRLPELQLHSNFHSQFRRRDVPVEIRSKASGLEPGHEYNLKLELVAGEKTILSRDFSLGAPNLARAVNHPLLSISTSDRMPIYAATDRGSLEVTPVRLSAAADGRSNETGEILWKLDPLDYGYYEVRATLLDDGRPVLREMTSFAVMDLVEPVDHGDFGWSIDRPTKLGADELASAATQAGINWIKYPVWQQAVDDPIAAGRTAVLIDKLGSAGLRTVGTLNHPPRELRAKFAHNWKGASELFTLPSDVWLPSLEPVVARYSSRVRHWQVGGDNDTGFTGMKDFESMLEVLKSEFERVGREAKLIVPWEGGRPTAAITPQFPLVFSRNSTTLDSTSPTWDGPHAHWDVLTPLPRSEHSTAVRAADLIRRMITARTSGADLIFAADVFDKEHGLLRDDGAPTDLFLPWRTTALALREAEHLGSLTMSPGVRNEVFVGASGASIVLWSDEPVREIIYLGETAKSIDIFGLQRTIPKDSTGRQLLDIGPEPLIITGGSEAVARWRTSVRFENGRLQSQHGEQRDAIVGRNSLNQGVSGTVTLHLPREWESDRDRWEFSLGPGEAFRLPVGLSLPPNASLGTTPVELEFSVVGDRPYRFTVRRTLEVGFGDLHLLVTDRKLNDGLLEIEQKITNRTSPVEVLDFRCSLFVPGSQRQIRTVTKLGSGTDTKFYKLPDAEAHRGKELWIRAEQEGGRRVLNYRWLVGEDWE</sequence>
<gene>
    <name evidence="1" type="ORF">Pan189_29640</name>
</gene>
<dbReference type="AlphaFoldDB" id="A0A517R3U4"/>
<evidence type="ECO:0000313" key="1">
    <source>
        <dbReference type="EMBL" id="QDT38569.1"/>
    </source>
</evidence>
<keyword evidence="2" id="KW-1185">Reference proteome</keyword>
<evidence type="ECO:0000313" key="2">
    <source>
        <dbReference type="Proteomes" id="UP000317318"/>
    </source>
</evidence>
<protein>
    <submittedName>
        <fullName evidence="1">Uncharacterized protein</fullName>
    </submittedName>
</protein>
<dbReference type="EMBL" id="CP036268">
    <property type="protein sequence ID" value="QDT38569.1"/>
    <property type="molecule type" value="Genomic_DNA"/>
</dbReference>
<organism evidence="1 2">
    <name type="scientific">Stratiformator vulcanicus</name>
    <dbReference type="NCBI Taxonomy" id="2527980"/>
    <lineage>
        <taxon>Bacteria</taxon>
        <taxon>Pseudomonadati</taxon>
        <taxon>Planctomycetota</taxon>
        <taxon>Planctomycetia</taxon>
        <taxon>Planctomycetales</taxon>
        <taxon>Planctomycetaceae</taxon>
        <taxon>Stratiformator</taxon>
    </lineage>
</organism>
<dbReference type="Proteomes" id="UP000317318">
    <property type="component" value="Chromosome"/>
</dbReference>
<proteinExistence type="predicted"/>
<dbReference type="Gene3D" id="2.60.120.260">
    <property type="entry name" value="Galactose-binding domain-like"/>
    <property type="match status" value="1"/>
</dbReference>
<reference evidence="1 2" key="1">
    <citation type="submission" date="2019-02" db="EMBL/GenBank/DDBJ databases">
        <title>Deep-cultivation of Planctomycetes and their phenomic and genomic characterization uncovers novel biology.</title>
        <authorList>
            <person name="Wiegand S."/>
            <person name="Jogler M."/>
            <person name="Boedeker C."/>
            <person name="Pinto D."/>
            <person name="Vollmers J."/>
            <person name="Rivas-Marin E."/>
            <person name="Kohn T."/>
            <person name="Peeters S.H."/>
            <person name="Heuer A."/>
            <person name="Rast P."/>
            <person name="Oberbeckmann S."/>
            <person name="Bunk B."/>
            <person name="Jeske O."/>
            <person name="Meyerdierks A."/>
            <person name="Storesund J.E."/>
            <person name="Kallscheuer N."/>
            <person name="Luecker S."/>
            <person name="Lage O.M."/>
            <person name="Pohl T."/>
            <person name="Merkel B.J."/>
            <person name="Hornburger P."/>
            <person name="Mueller R.-W."/>
            <person name="Bruemmer F."/>
            <person name="Labrenz M."/>
            <person name="Spormann A.M."/>
            <person name="Op den Camp H."/>
            <person name="Overmann J."/>
            <person name="Amann R."/>
            <person name="Jetten M.S.M."/>
            <person name="Mascher T."/>
            <person name="Medema M.H."/>
            <person name="Devos D.P."/>
            <person name="Kaster A.-K."/>
            <person name="Ovreas L."/>
            <person name="Rohde M."/>
            <person name="Galperin M.Y."/>
            <person name="Jogler C."/>
        </authorList>
    </citation>
    <scope>NUCLEOTIDE SEQUENCE [LARGE SCALE GENOMIC DNA]</scope>
    <source>
        <strain evidence="1 2">Pan189</strain>
    </source>
</reference>
<accession>A0A517R3U4</accession>